<dbReference type="Gene3D" id="1.25.40.340">
    <property type="match status" value="1"/>
</dbReference>
<reference evidence="33" key="1">
    <citation type="submission" date="2022-11" db="UniProtKB">
        <authorList>
            <consortium name="WormBaseParasite"/>
        </authorList>
    </citation>
    <scope>IDENTIFICATION</scope>
</reference>
<keyword evidence="19 28" id="KW-0472">Membrane</keyword>
<dbReference type="EC" id="4.6.1.15" evidence="7"/>
<evidence type="ECO:0000256" key="1">
    <source>
        <dbReference type="ARBA" id="ARBA00004141"/>
    </source>
</evidence>
<evidence type="ECO:0000256" key="28">
    <source>
        <dbReference type="RuleBase" id="RU000687"/>
    </source>
</evidence>
<keyword evidence="16" id="KW-0067">ATP-binding</keyword>
<dbReference type="Gene3D" id="3.40.50.10440">
    <property type="entry name" value="Dihydroxyacetone kinase, domain 1"/>
    <property type="match status" value="1"/>
</dbReference>
<dbReference type="InterPro" id="IPR006201">
    <property type="entry name" value="Neur_channel"/>
</dbReference>
<evidence type="ECO:0000256" key="10">
    <source>
        <dbReference type="ARBA" id="ARBA00022475"/>
    </source>
</evidence>
<dbReference type="SUPFAM" id="SSF90112">
    <property type="entry name" value="Neurotransmitter-gated ion-channel transmembrane pore"/>
    <property type="match status" value="1"/>
</dbReference>
<evidence type="ECO:0000256" key="14">
    <source>
        <dbReference type="ARBA" id="ARBA00022741"/>
    </source>
</evidence>
<keyword evidence="13" id="KW-0732">Signal</keyword>
<name>A0A914XLT0_9BILA</name>
<evidence type="ECO:0000256" key="24">
    <source>
        <dbReference type="ARBA" id="ARBA00046681"/>
    </source>
</evidence>
<keyword evidence="10" id="KW-1003">Cell membrane</keyword>
<dbReference type="InterPro" id="IPR006028">
    <property type="entry name" value="GABAA/Glycine_rcpt"/>
</dbReference>
<dbReference type="InterPro" id="IPR006202">
    <property type="entry name" value="Neur_chan_lig-bd"/>
</dbReference>
<dbReference type="SUPFAM" id="SSF101473">
    <property type="entry name" value="DhaL-like"/>
    <property type="match status" value="1"/>
</dbReference>
<comment type="function">
    <text evidence="23">Catalyzes both the phosphorylation of dihydroxyacetone and of glyceraldehyde, and the splitting of ribonucleoside diphosphate-X compounds among which FAD is the best substrate. Represses IFIH1-mediated cellular antiviral response.</text>
</comment>
<evidence type="ECO:0000256" key="11">
    <source>
        <dbReference type="ARBA" id="ARBA00022679"/>
    </source>
</evidence>
<comment type="similarity">
    <text evidence="4">Belongs to the dihydroxyacetone kinase (DAK) family.</text>
</comment>
<keyword evidence="32" id="KW-1185">Reference proteome</keyword>
<dbReference type="FunFam" id="3.30.1180.20:FF:000001">
    <property type="entry name" value="Dihydroxyacetone kinase 1"/>
    <property type="match status" value="1"/>
</dbReference>
<keyword evidence="14" id="KW-0547">Nucleotide-binding</keyword>
<dbReference type="SMART" id="SM01120">
    <property type="entry name" value="Dak2"/>
    <property type="match status" value="1"/>
</dbReference>
<keyword evidence="17 28" id="KW-1133">Transmembrane helix</keyword>
<evidence type="ECO:0000256" key="5">
    <source>
        <dbReference type="ARBA" id="ARBA00012107"/>
    </source>
</evidence>
<dbReference type="InterPro" id="IPR036734">
    <property type="entry name" value="Neur_chan_lig-bd_sf"/>
</dbReference>
<feature type="domain" description="DhaL" evidence="30">
    <location>
        <begin position="419"/>
        <end position="616"/>
    </location>
</feature>
<dbReference type="Pfam" id="PF02734">
    <property type="entry name" value="Dak2"/>
    <property type="match status" value="1"/>
</dbReference>
<feature type="transmembrane region" description="Helical" evidence="28">
    <location>
        <begin position="1142"/>
        <end position="1163"/>
    </location>
</feature>
<feature type="region of interest" description="Disordered" evidence="29">
    <location>
        <begin position="1035"/>
        <end position="1056"/>
    </location>
</feature>
<dbReference type="EC" id="2.7.1.29" evidence="5"/>
<evidence type="ECO:0000256" key="15">
    <source>
        <dbReference type="ARBA" id="ARBA00022777"/>
    </source>
</evidence>
<feature type="transmembrane region" description="Helical" evidence="28">
    <location>
        <begin position="937"/>
        <end position="961"/>
    </location>
</feature>
<dbReference type="PANTHER" id="PTHR28629:SF4">
    <property type="entry name" value="TRIOKINASE_FMN CYCLASE"/>
    <property type="match status" value="1"/>
</dbReference>
<dbReference type="SUPFAM" id="SSF82549">
    <property type="entry name" value="DAK1/DegV-like"/>
    <property type="match status" value="1"/>
</dbReference>
<evidence type="ECO:0000259" key="30">
    <source>
        <dbReference type="PROSITE" id="PS51480"/>
    </source>
</evidence>
<evidence type="ECO:0000256" key="29">
    <source>
        <dbReference type="SAM" id="MobiDB-lite"/>
    </source>
</evidence>
<comment type="catalytic activity">
    <reaction evidence="26">
        <text>FAD = riboflavin cyclic-4',5'-phosphate + AMP + H(+)</text>
        <dbReference type="Rhea" id="RHEA:13729"/>
        <dbReference type="ChEBI" id="CHEBI:15378"/>
        <dbReference type="ChEBI" id="CHEBI:57692"/>
        <dbReference type="ChEBI" id="CHEBI:76202"/>
        <dbReference type="ChEBI" id="CHEBI:456215"/>
        <dbReference type="EC" id="4.6.1.15"/>
    </reaction>
</comment>
<evidence type="ECO:0000256" key="12">
    <source>
        <dbReference type="ARBA" id="ARBA00022692"/>
    </source>
</evidence>
<dbReference type="CDD" id="cd19049">
    <property type="entry name" value="LGIC_TM_anion"/>
    <property type="match status" value="1"/>
</dbReference>
<dbReference type="InterPro" id="IPR036719">
    <property type="entry name" value="Neuro-gated_channel_TM_sf"/>
</dbReference>
<dbReference type="InterPro" id="IPR004007">
    <property type="entry name" value="DhaL_dom"/>
</dbReference>
<dbReference type="Pfam" id="PF02733">
    <property type="entry name" value="Dak1"/>
    <property type="match status" value="1"/>
</dbReference>
<evidence type="ECO:0000256" key="21">
    <source>
        <dbReference type="ARBA" id="ARBA00023303"/>
    </source>
</evidence>
<evidence type="ECO:0000313" key="33">
    <source>
        <dbReference type="WBParaSite" id="PSAMB.scaffold873size39781.g9282.t1"/>
    </source>
</evidence>
<evidence type="ECO:0000256" key="23">
    <source>
        <dbReference type="ARBA" id="ARBA00045490"/>
    </source>
</evidence>
<dbReference type="AlphaFoldDB" id="A0A914XLT0"/>
<feature type="transmembrane region" description="Helical" evidence="28">
    <location>
        <begin position="1002"/>
        <end position="1025"/>
    </location>
</feature>
<dbReference type="InterPro" id="IPR050861">
    <property type="entry name" value="Dihydroxyacetone_Kinase"/>
</dbReference>
<dbReference type="GO" id="GO:0034012">
    <property type="term" value="F:FAD-AMP lyase (cyclizing) activity"/>
    <property type="evidence" value="ECO:0007669"/>
    <property type="project" value="UniProtKB-EC"/>
</dbReference>
<dbReference type="PROSITE" id="PS51481">
    <property type="entry name" value="DHAK"/>
    <property type="match status" value="1"/>
</dbReference>
<dbReference type="GO" id="GO:0004888">
    <property type="term" value="F:transmembrane signaling receptor activity"/>
    <property type="evidence" value="ECO:0007669"/>
    <property type="project" value="InterPro"/>
</dbReference>
<dbReference type="GO" id="GO:0005829">
    <property type="term" value="C:cytosol"/>
    <property type="evidence" value="ECO:0007669"/>
    <property type="project" value="TreeGrafter"/>
</dbReference>
<dbReference type="GO" id="GO:0050354">
    <property type="term" value="F:triokinase activity"/>
    <property type="evidence" value="ECO:0007669"/>
    <property type="project" value="UniProtKB-EC"/>
</dbReference>
<dbReference type="GO" id="GO:0019563">
    <property type="term" value="P:glycerol catabolic process"/>
    <property type="evidence" value="ECO:0007669"/>
    <property type="project" value="TreeGrafter"/>
</dbReference>
<comment type="pathway">
    <text evidence="3">Polyol metabolism; glycerol fermentation; glycerone phosphate from glycerol (oxidative route): step 2/2.</text>
</comment>
<keyword evidence="20" id="KW-0170">Cobalt</keyword>
<dbReference type="GO" id="GO:0005230">
    <property type="term" value="F:extracellular ligand-gated monoatomic ion channel activity"/>
    <property type="evidence" value="ECO:0007669"/>
    <property type="project" value="InterPro"/>
</dbReference>
<comment type="similarity">
    <text evidence="28">Belongs to the ligand-gated ion channel (TC 1.A.9) family.</text>
</comment>
<dbReference type="InterPro" id="IPR004006">
    <property type="entry name" value="DhaK_dom"/>
</dbReference>
<proteinExistence type="inferred from homology"/>
<sequence>MFARMRLQPVCIRLCGNRKLLTGRQAHKMSPAASKKLVNAPDSAVDDSLRGFVATHPNVAFLPSCCRVVVRTDFGDWKKQKGAVSLVSGGGSGHEPFAAGLVGKGLLTAAICGDVFASPPPSHISLALDAVNTQAGTIVFIINYTGDRLNFGLAIERAKRLSASGKSGPIRTVVIGEDTALTSADKSAGRRGLAGCFFVMKIAGAMADSCDHTLDSITATMEKVCENVGTIGVSLSSCSLPGRSAMFALGEEEIELGLGVHGEPGVRRVPIKSAKEVVDMMLKHMTLEDSASSISFSKEDSVAVLVNNLGGLSQLEMNIVCGEVFDWLSAAGVQVQRFYSGACMTSLEMRGVSISVLKLQSDWLQYLDAPTEATAWPAPSFPQPSEPFRMPSVQKNAPHENPDCDFERDALEINQEAAKRFEKCVRAACKALIEAEDELNELDSAAGDGDCGQTLRRSAQAIISAIERSDVPFSRPAVALHRLSSVVEEGTGGTTGGIYAILMSAAADVLVKDVSIDGWVAALSRGLEAVMKYGRAEPGDRTMVDPVHAALTVLQEAKSVNEATWSSAVEAAEKSARETATMKAKAGRASYTVQEHQTHPDPGAIAAARWLRAVLNSCQPAERVKASNWNGKETRAAVDGTASGAVVTAEDGITERDGAPPGESPSPSHRRLPPTLSRLRRVSSLVISPLAVMRFDSLLLFVCFSVVAVSLSFQANSTNIESEEAIQRVLDDKLSAKNYDKRIRPKSETDGPTSVAIDIYIRSISSVDELAMEFKTDILVRQHWHDPRLQYESTTGSVYVAGSQPEVVEKIWKPDLFFANERSGHFHAITVPNTLLRFYSDGQILWSNRYSLTISCDMDLKKYPFDTQKCIMQMGSFSFTDASLVFSWFGDSPISINSDIRLAKFYLHGIERLPCSNPHYTGNFSCLRMQYVFTRQLGYHFAQSFLPSMLLVFASWLSFWLDIDAIPARVTLGVTSLLTTIAQGNHIKSSLPPVSYIKAIDIWEGVCVFYVFMALVEFAFANYLARMDTRAAIKRNRRTQKQQAKGYPHNRRTKDSKATLIDDEDDMAPLAVIGSNGSISAVKPRKNGKLARELRMDGTQSEVVETAAPISREEYLHNVMDCRSFDLIDKPSAHRVDKISRFLFPITYFCFVAVYTVWYGVLFEAYTAVDMLF</sequence>
<comment type="subunit">
    <text evidence="24">Homodimer. Interacts with IFIH1 (via the CARD domains), the interaction is inhibited by viral infection.</text>
</comment>
<keyword evidence="15" id="KW-0418">Kinase</keyword>
<evidence type="ECO:0000256" key="6">
    <source>
        <dbReference type="ARBA" id="ARBA00012110"/>
    </source>
</evidence>
<evidence type="ECO:0000256" key="18">
    <source>
        <dbReference type="ARBA" id="ARBA00023065"/>
    </source>
</evidence>
<evidence type="ECO:0000256" key="4">
    <source>
        <dbReference type="ARBA" id="ARBA00008757"/>
    </source>
</evidence>
<evidence type="ECO:0000256" key="25">
    <source>
        <dbReference type="ARBA" id="ARBA00047974"/>
    </source>
</evidence>
<dbReference type="PROSITE" id="PS51480">
    <property type="entry name" value="DHAL"/>
    <property type="match status" value="1"/>
</dbReference>
<feature type="domain" description="DhaK" evidence="31">
    <location>
        <begin position="40"/>
        <end position="376"/>
    </location>
</feature>
<evidence type="ECO:0000256" key="27">
    <source>
        <dbReference type="ARBA" id="ARBA00048898"/>
    </source>
</evidence>
<dbReference type="PANTHER" id="PTHR28629">
    <property type="entry name" value="TRIOKINASE/FMN CYCLASE"/>
    <property type="match status" value="1"/>
</dbReference>
<dbReference type="PRINTS" id="PR00253">
    <property type="entry name" value="GABAARECEPTR"/>
</dbReference>
<feature type="region of interest" description="Disordered" evidence="29">
    <location>
        <begin position="645"/>
        <end position="675"/>
    </location>
</feature>
<evidence type="ECO:0000256" key="19">
    <source>
        <dbReference type="ARBA" id="ARBA00023136"/>
    </source>
</evidence>
<comment type="catalytic activity">
    <reaction evidence="27">
        <text>dihydroxyacetone + ATP = dihydroxyacetone phosphate + ADP + H(+)</text>
        <dbReference type="Rhea" id="RHEA:15773"/>
        <dbReference type="ChEBI" id="CHEBI:15378"/>
        <dbReference type="ChEBI" id="CHEBI:16016"/>
        <dbReference type="ChEBI" id="CHEBI:30616"/>
        <dbReference type="ChEBI" id="CHEBI:57642"/>
        <dbReference type="ChEBI" id="CHEBI:456216"/>
        <dbReference type="EC" id="2.7.1.29"/>
    </reaction>
</comment>
<protein>
    <recommendedName>
        <fullName evidence="8">Triokinase/FMN cyclase</fullName>
        <ecNumber evidence="6">2.7.1.28</ecNumber>
        <ecNumber evidence="5">2.7.1.29</ecNumber>
        <ecNumber evidence="7">4.6.1.15</ecNumber>
    </recommendedName>
    <alternativeName>
        <fullName evidence="22">Bifunctional ATP-dependent dihydroxyacetone kinase/FAD-AMP lyase (cyclizing)</fullName>
    </alternativeName>
</protein>
<evidence type="ECO:0000256" key="13">
    <source>
        <dbReference type="ARBA" id="ARBA00022729"/>
    </source>
</evidence>
<evidence type="ECO:0000256" key="22">
    <source>
        <dbReference type="ARBA" id="ARBA00032426"/>
    </source>
</evidence>
<dbReference type="InterPro" id="IPR036117">
    <property type="entry name" value="DhaL_dom_sf"/>
</dbReference>
<evidence type="ECO:0000256" key="3">
    <source>
        <dbReference type="ARBA" id="ARBA00004778"/>
    </source>
</evidence>
<evidence type="ECO:0000256" key="9">
    <source>
        <dbReference type="ARBA" id="ARBA00022448"/>
    </source>
</evidence>
<dbReference type="Gene3D" id="2.70.170.10">
    <property type="entry name" value="Neurotransmitter-gated ion-channel ligand-binding domain"/>
    <property type="match status" value="1"/>
</dbReference>
<dbReference type="GO" id="GO:0005886">
    <property type="term" value="C:plasma membrane"/>
    <property type="evidence" value="ECO:0007669"/>
    <property type="project" value="UniProtKB-SubCell"/>
</dbReference>
<comment type="catalytic activity">
    <reaction evidence="25">
        <text>D-glyceraldehyde + ATP = D-glyceraldehyde 3-phosphate + ADP + H(+)</text>
        <dbReference type="Rhea" id="RHEA:13941"/>
        <dbReference type="ChEBI" id="CHEBI:15378"/>
        <dbReference type="ChEBI" id="CHEBI:17378"/>
        <dbReference type="ChEBI" id="CHEBI:30616"/>
        <dbReference type="ChEBI" id="CHEBI:59776"/>
        <dbReference type="ChEBI" id="CHEBI:456216"/>
        <dbReference type="EC" id="2.7.1.28"/>
    </reaction>
</comment>
<dbReference type="FunFam" id="1.25.40.340:FF:000001">
    <property type="entry name" value="Dihydroxyacetone kinase 1"/>
    <property type="match status" value="1"/>
</dbReference>
<dbReference type="Gene3D" id="1.20.58.390">
    <property type="entry name" value="Neurotransmitter-gated ion-channel transmembrane domain"/>
    <property type="match status" value="1"/>
</dbReference>
<dbReference type="FunFam" id="3.40.50.10440:FF:000001">
    <property type="entry name" value="Dihydroxyacetone kinase, DhaK subunit"/>
    <property type="match status" value="1"/>
</dbReference>
<evidence type="ECO:0000313" key="32">
    <source>
        <dbReference type="Proteomes" id="UP000887566"/>
    </source>
</evidence>
<accession>A0A914XLT0</accession>
<comment type="subcellular location">
    <subcellularLocation>
        <location evidence="2">Cell membrane</location>
    </subcellularLocation>
    <subcellularLocation>
        <location evidence="1">Membrane</location>
        <topology evidence="1">Multi-pass membrane protein</topology>
    </subcellularLocation>
</comment>
<dbReference type="InterPro" id="IPR038050">
    <property type="entry name" value="Neuro_actylchol_rec"/>
</dbReference>
<evidence type="ECO:0000256" key="26">
    <source>
        <dbReference type="ARBA" id="ARBA00048526"/>
    </source>
</evidence>
<evidence type="ECO:0000256" key="16">
    <source>
        <dbReference type="ARBA" id="ARBA00022840"/>
    </source>
</evidence>
<organism evidence="32 33">
    <name type="scientific">Plectus sambesii</name>
    <dbReference type="NCBI Taxonomy" id="2011161"/>
    <lineage>
        <taxon>Eukaryota</taxon>
        <taxon>Metazoa</taxon>
        <taxon>Ecdysozoa</taxon>
        <taxon>Nematoda</taxon>
        <taxon>Chromadorea</taxon>
        <taxon>Plectida</taxon>
        <taxon>Plectina</taxon>
        <taxon>Plectoidea</taxon>
        <taxon>Plectidae</taxon>
        <taxon>Plectus</taxon>
    </lineage>
</organism>
<keyword evidence="9 28" id="KW-0813">Transport</keyword>
<dbReference type="Pfam" id="PF02932">
    <property type="entry name" value="Neur_chan_memb"/>
    <property type="match status" value="1"/>
</dbReference>
<dbReference type="InterPro" id="IPR006029">
    <property type="entry name" value="Neurotrans-gated_channel_TM"/>
</dbReference>
<evidence type="ECO:0000256" key="8">
    <source>
        <dbReference type="ARBA" id="ARBA00018932"/>
    </source>
</evidence>
<dbReference type="WBParaSite" id="PSAMB.scaffold873size39781.g9282.t1">
    <property type="protein sequence ID" value="PSAMB.scaffold873size39781.g9282.t1"/>
    <property type="gene ID" value="PSAMB.scaffold873size39781.g9282"/>
</dbReference>
<dbReference type="Proteomes" id="UP000887566">
    <property type="component" value="Unplaced"/>
</dbReference>
<dbReference type="PROSITE" id="PS00236">
    <property type="entry name" value="NEUROTR_ION_CHANNEL"/>
    <property type="match status" value="1"/>
</dbReference>
<keyword evidence="21 28" id="KW-0407">Ion channel</keyword>
<evidence type="ECO:0000256" key="7">
    <source>
        <dbReference type="ARBA" id="ARBA00012578"/>
    </source>
</evidence>
<dbReference type="Pfam" id="PF02931">
    <property type="entry name" value="Neur_chan_LBD"/>
    <property type="match status" value="1"/>
</dbReference>
<dbReference type="InterPro" id="IPR018000">
    <property type="entry name" value="Neurotransmitter_ion_chnl_CS"/>
</dbReference>
<keyword evidence="11" id="KW-0808">Transferase</keyword>
<evidence type="ECO:0000256" key="20">
    <source>
        <dbReference type="ARBA" id="ARBA00023285"/>
    </source>
</evidence>
<evidence type="ECO:0000259" key="31">
    <source>
        <dbReference type="PROSITE" id="PS51481"/>
    </source>
</evidence>
<keyword evidence="18 28" id="KW-0406">Ion transport</keyword>
<comment type="caution">
    <text evidence="28">Lacks conserved residue(s) required for the propagation of feature annotation.</text>
</comment>
<dbReference type="SUPFAM" id="SSF63712">
    <property type="entry name" value="Nicotinic receptor ligand binding domain-like"/>
    <property type="match status" value="1"/>
</dbReference>
<dbReference type="GO" id="GO:0005524">
    <property type="term" value="F:ATP binding"/>
    <property type="evidence" value="ECO:0007669"/>
    <property type="project" value="UniProtKB-KW"/>
</dbReference>
<keyword evidence="12 28" id="KW-0812">Transmembrane</keyword>
<evidence type="ECO:0000256" key="2">
    <source>
        <dbReference type="ARBA" id="ARBA00004236"/>
    </source>
</evidence>
<dbReference type="NCBIfam" id="TIGR00860">
    <property type="entry name" value="LIC"/>
    <property type="match status" value="1"/>
</dbReference>
<dbReference type="EC" id="2.7.1.28" evidence="6"/>
<dbReference type="Gene3D" id="3.30.1180.20">
    <property type="entry name" value="Dihydroxyacetone kinase, domain 2"/>
    <property type="match status" value="1"/>
</dbReference>
<evidence type="ECO:0000256" key="17">
    <source>
        <dbReference type="ARBA" id="ARBA00022989"/>
    </source>
</evidence>
<dbReference type="PRINTS" id="PR00252">
    <property type="entry name" value="NRIONCHANNEL"/>
</dbReference>
<dbReference type="GO" id="GO:0004371">
    <property type="term" value="F:glycerone kinase activity"/>
    <property type="evidence" value="ECO:0007669"/>
    <property type="project" value="UniProtKB-EC"/>
</dbReference>